<protein>
    <submittedName>
        <fullName evidence="1">Uncharacterized protein</fullName>
    </submittedName>
</protein>
<reference evidence="1" key="1">
    <citation type="submission" date="2022-07" db="EMBL/GenBank/DDBJ databases">
        <title>Prevotella copri.</title>
        <authorList>
            <person name="Yang C."/>
        </authorList>
    </citation>
    <scope>NUCLEOTIDE SEQUENCE</scope>
    <source>
        <strain evidence="1">HF88</strain>
    </source>
</reference>
<organism evidence="1 2">
    <name type="scientific">Segatella copri</name>
    <dbReference type="NCBI Taxonomy" id="165179"/>
    <lineage>
        <taxon>Bacteria</taxon>
        <taxon>Pseudomonadati</taxon>
        <taxon>Bacteroidota</taxon>
        <taxon>Bacteroidia</taxon>
        <taxon>Bacteroidales</taxon>
        <taxon>Prevotellaceae</taxon>
        <taxon>Segatella</taxon>
    </lineage>
</organism>
<evidence type="ECO:0000313" key="2">
    <source>
        <dbReference type="Proteomes" id="UP001206014"/>
    </source>
</evidence>
<sequence>MRRFIIKLVSLIQKHGRFGLFCVVIQLNGNSKYIEYVDNYYENGIARKWI</sequence>
<dbReference type="RefSeq" id="WP_181975313.1">
    <property type="nucleotide sequence ID" value="NZ_JAJTTD010000007.1"/>
</dbReference>
<name>A0AAW5I1R4_9BACT</name>
<dbReference type="Proteomes" id="UP001206014">
    <property type="component" value="Unassembled WGS sequence"/>
</dbReference>
<comment type="caution">
    <text evidence="1">The sequence shown here is derived from an EMBL/GenBank/DDBJ whole genome shotgun (WGS) entry which is preliminary data.</text>
</comment>
<dbReference type="AlphaFoldDB" id="A0AAW5I1R4"/>
<accession>A0AAW5I1R4</accession>
<proteinExistence type="predicted"/>
<dbReference type="EMBL" id="JANDXR010000007">
    <property type="protein sequence ID" value="MCP9501355.1"/>
    <property type="molecule type" value="Genomic_DNA"/>
</dbReference>
<evidence type="ECO:0000313" key="1">
    <source>
        <dbReference type="EMBL" id="MCP9501355.1"/>
    </source>
</evidence>
<gene>
    <name evidence="1" type="ORF">NND11_07285</name>
</gene>